<dbReference type="Proteomes" id="UP000249204">
    <property type="component" value="Unassembled WGS sequence"/>
</dbReference>
<gene>
    <name evidence="15" type="ORF">DN757_05550</name>
</gene>
<dbReference type="Gene3D" id="3.30.565.10">
    <property type="entry name" value="Histidine kinase-like ATPase, C-terminal domain"/>
    <property type="match status" value="1"/>
</dbReference>
<evidence type="ECO:0000256" key="1">
    <source>
        <dbReference type="ARBA" id="ARBA00000085"/>
    </source>
</evidence>
<evidence type="ECO:0000256" key="12">
    <source>
        <dbReference type="SAM" id="Phobius"/>
    </source>
</evidence>
<dbReference type="AlphaFoldDB" id="A0A2W6PF39"/>
<keyword evidence="4" id="KW-1003">Cell membrane</keyword>
<dbReference type="PROSITE" id="PS50885">
    <property type="entry name" value="HAMP"/>
    <property type="match status" value="1"/>
</dbReference>
<feature type="domain" description="HAMP" evidence="14">
    <location>
        <begin position="196"/>
        <end position="249"/>
    </location>
</feature>
<evidence type="ECO:0000259" key="13">
    <source>
        <dbReference type="PROSITE" id="PS50109"/>
    </source>
</evidence>
<evidence type="ECO:0000256" key="6">
    <source>
        <dbReference type="ARBA" id="ARBA00022679"/>
    </source>
</evidence>
<dbReference type="GO" id="GO:0000155">
    <property type="term" value="F:phosphorelay sensor kinase activity"/>
    <property type="evidence" value="ECO:0007669"/>
    <property type="project" value="InterPro"/>
</dbReference>
<comment type="caution">
    <text evidence="15">The sequence shown here is derived from an EMBL/GenBank/DDBJ whole genome shotgun (WGS) entry which is preliminary data.</text>
</comment>
<dbReference type="Gene3D" id="1.10.287.130">
    <property type="match status" value="1"/>
</dbReference>
<dbReference type="PRINTS" id="PR00344">
    <property type="entry name" value="BCTRLSENSOR"/>
</dbReference>
<keyword evidence="11 12" id="KW-0472">Membrane</keyword>
<organism evidence="15 16">
    <name type="scientific">Paenibacillus silvae</name>
    <dbReference type="NCBI Taxonomy" id="1325358"/>
    <lineage>
        <taxon>Bacteria</taxon>
        <taxon>Bacillati</taxon>
        <taxon>Bacillota</taxon>
        <taxon>Bacilli</taxon>
        <taxon>Bacillales</taxon>
        <taxon>Paenibacillaceae</taxon>
        <taxon>Paenibacillus</taxon>
    </lineage>
</organism>
<accession>A0A2W6PF39</accession>
<feature type="domain" description="Histidine kinase" evidence="13">
    <location>
        <begin position="264"/>
        <end position="501"/>
    </location>
</feature>
<dbReference type="CDD" id="cd00082">
    <property type="entry name" value="HisKA"/>
    <property type="match status" value="1"/>
</dbReference>
<feature type="transmembrane region" description="Helical" evidence="12">
    <location>
        <begin position="20"/>
        <end position="39"/>
    </location>
</feature>
<name>A0A2W6PF39_9BACL</name>
<protein>
    <recommendedName>
        <fullName evidence="3">histidine kinase</fullName>
        <ecNumber evidence="3">2.7.13.3</ecNumber>
    </recommendedName>
</protein>
<evidence type="ECO:0000256" key="5">
    <source>
        <dbReference type="ARBA" id="ARBA00022553"/>
    </source>
</evidence>
<dbReference type="SUPFAM" id="SSF47384">
    <property type="entry name" value="Homodimeric domain of signal transducing histidine kinase"/>
    <property type="match status" value="1"/>
</dbReference>
<keyword evidence="9" id="KW-0067">ATP-binding</keyword>
<evidence type="ECO:0000256" key="3">
    <source>
        <dbReference type="ARBA" id="ARBA00012438"/>
    </source>
</evidence>
<dbReference type="SMART" id="SM00387">
    <property type="entry name" value="HATPase_c"/>
    <property type="match status" value="1"/>
</dbReference>
<keyword evidence="8 15" id="KW-0418">Kinase</keyword>
<dbReference type="InterPro" id="IPR036890">
    <property type="entry name" value="HATPase_C_sf"/>
</dbReference>
<dbReference type="InterPro" id="IPR050980">
    <property type="entry name" value="2C_sensor_his_kinase"/>
</dbReference>
<keyword evidence="6" id="KW-0808">Transferase</keyword>
<dbReference type="SUPFAM" id="SSF158472">
    <property type="entry name" value="HAMP domain-like"/>
    <property type="match status" value="1"/>
</dbReference>
<dbReference type="EC" id="2.7.13.3" evidence="3"/>
<dbReference type="Gene3D" id="6.10.340.10">
    <property type="match status" value="1"/>
</dbReference>
<dbReference type="Pfam" id="PF02518">
    <property type="entry name" value="HATPase_c"/>
    <property type="match status" value="1"/>
</dbReference>
<dbReference type="InterPro" id="IPR036097">
    <property type="entry name" value="HisK_dim/P_sf"/>
</dbReference>
<dbReference type="SMART" id="SM00304">
    <property type="entry name" value="HAMP"/>
    <property type="match status" value="2"/>
</dbReference>
<dbReference type="InterPro" id="IPR003661">
    <property type="entry name" value="HisK_dim/P_dom"/>
</dbReference>
<proteinExistence type="predicted"/>
<dbReference type="PANTHER" id="PTHR44936">
    <property type="entry name" value="SENSOR PROTEIN CREC"/>
    <property type="match status" value="1"/>
</dbReference>
<keyword evidence="12" id="KW-0812">Transmembrane</keyword>
<dbReference type="SUPFAM" id="SSF55874">
    <property type="entry name" value="ATPase domain of HSP90 chaperone/DNA topoisomerase II/histidine kinase"/>
    <property type="match status" value="1"/>
</dbReference>
<dbReference type="Pfam" id="PF00512">
    <property type="entry name" value="HisKA"/>
    <property type="match status" value="1"/>
</dbReference>
<sequence>MGQRLPLYWGADRMKLKYWLMLAFLIVMLLPVAAGWALFSLYNYYESQRALAEYVELSGRFAPIEKALDNPELYQLQSPEHHQILPELASEQVSFNLYLPSGIRVYSSGGDARSSGGYTVRSSELYRNLYNLQMRHRTFSVKKPVWNHGELAGIYEITMLRQDWLEGISIRTTWVVGGAVLFFVLLYGTVLWLLSRKLFSPMRVLMDRMHAFARGEKPNGVRAKIRNDEMGTLLQQFDAMQQTVRQTQAEVQKQQKEKEMIVASLSHDLKTPLMSISAYAEAISMDTRSERLEKQEYRDVIARNVERMKQMIGELEMYTALGSSDSELAMVKVEGEEFFEMLLGSYGELAERDHYNMQVSVRTNHLYRIHPESLMRLTDNLVHNALRYTPPEGRIGLAVIDSVEELPEWMNPLLGAELDSYRTGATIMVVQNEGPAIPPEQLERIFEPYVQYHKQERHGFAGGSGLGLSIARRIALKHGGDMRMWSSEQYGTAAVCRLPEL</sequence>
<comment type="subcellular location">
    <subcellularLocation>
        <location evidence="2">Cell membrane</location>
        <topology evidence="2">Multi-pass membrane protein</topology>
    </subcellularLocation>
</comment>
<keyword evidence="10" id="KW-0902">Two-component regulatory system</keyword>
<evidence type="ECO:0000256" key="11">
    <source>
        <dbReference type="ARBA" id="ARBA00023136"/>
    </source>
</evidence>
<dbReference type="InterPro" id="IPR003660">
    <property type="entry name" value="HAMP_dom"/>
</dbReference>
<feature type="transmembrane region" description="Helical" evidence="12">
    <location>
        <begin position="174"/>
        <end position="194"/>
    </location>
</feature>
<reference evidence="15 16" key="1">
    <citation type="submission" date="2018-06" db="EMBL/GenBank/DDBJ databases">
        <title>Isolation of heavy metals resistant Paenibacillus silvae NC2 from Gold-Copper mine in ZiJin, China.</title>
        <authorList>
            <person name="Xu J."/>
            <person name="Mazhar H.S."/>
            <person name="Rensing C."/>
        </authorList>
    </citation>
    <scope>NUCLEOTIDE SEQUENCE [LARGE SCALE GENOMIC DNA]</scope>
    <source>
        <strain evidence="15 16">NC2</strain>
    </source>
</reference>
<evidence type="ECO:0000256" key="7">
    <source>
        <dbReference type="ARBA" id="ARBA00022741"/>
    </source>
</evidence>
<dbReference type="GO" id="GO:0005524">
    <property type="term" value="F:ATP binding"/>
    <property type="evidence" value="ECO:0007669"/>
    <property type="project" value="UniProtKB-KW"/>
</dbReference>
<dbReference type="PANTHER" id="PTHR44936:SF10">
    <property type="entry name" value="SENSOR PROTEIN RSTB"/>
    <property type="match status" value="1"/>
</dbReference>
<comment type="catalytic activity">
    <reaction evidence="1">
        <text>ATP + protein L-histidine = ADP + protein N-phospho-L-histidine.</text>
        <dbReference type="EC" id="2.7.13.3"/>
    </reaction>
</comment>
<dbReference type="GO" id="GO:0005886">
    <property type="term" value="C:plasma membrane"/>
    <property type="evidence" value="ECO:0007669"/>
    <property type="project" value="UniProtKB-SubCell"/>
</dbReference>
<evidence type="ECO:0000256" key="2">
    <source>
        <dbReference type="ARBA" id="ARBA00004651"/>
    </source>
</evidence>
<dbReference type="CDD" id="cd00075">
    <property type="entry name" value="HATPase"/>
    <property type="match status" value="1"/>
</dbReference>
<dbReference type="InterPro" id="IPR005467">
    <property type="entry name" value="His_kinase_dom"/>
</dbReference>
<keyword evidence="12" id="KW-1133">Transmembrane helix</keyword>
<dbReference type="PROSITE" id="PS50109">
    <property type="entry name" value="HIS_KIN"/>
    <property type="match status" value="1"/>
</dbReference>
<evidence type="ECO:0000313" key="15">
    <source>
        <dbReference type="EMBL" id="PZT56716.1"/>
    </source>
</evidence>
<dbReference type="InterPro" id="IPR004358">
    <property type="entry name" value="Sig_transdc_His_kin-like_C"/>
</dbReference>
<evidence type="ECO:0000256" key="10">
    <source>
        <dbReference type="ARBA" id="ARBA00023012"/>
    </source>
</evidence>
<keyword evidence="5" id="KW-0597">Phosphoprotein</keyword>
<evidence type="ECO:0000256" key="9">
    <source>
        <dbReference type="ARBA" id="ARBA00022840"/>
    </source>
</evidence>
<evidence type="ECO:0000256" key="8">
    <source>
        <dbReference type="ARBA" id="ARBA00022777"/>
    </source>
</evidence>
<dbReference type="EMBL" id="QKWW01000016">
    <property type="protein sequence ID" value="PZT56716.1"/>
    <property type="molecule type" value="Genomic_DNA"/>
</dbReference>
<evidence type="ECO:0000259" key="14">
    <source>
        <dbReference type="PROSITE" id="PS50885"/>
    </source>
</evidence>
<keyword evidence="7" id="KW-0547">Nucleotide-binding</keyword>
<dbReference type="SMART" id="SM00388">
    <property type="entry name" value="HisKA"/>
    <property type="match status" value="1"/>
</dbReference>
<dbReference type="InterPro" id="IPR003594">
    <property type="entry name" value="HATPase_dom"/>
</dbReference>
<evidence type="ECO:0000256" key="4">
    <source>
        <dbReference type="ARBA" id="ARBA00022475"/>
    </source>
</evidence>
<evidence type="ECO:0000313" key="16">
    <source>
        <dbReference type="Proteomes" id="UP000249204"/>
    </source>
</evidence>